<feature type="signal peptide" evidence="2">
    <location>
        <begin position="1"/>
        <end position="22"/>
    </location>
</feature>
<name>A0A813Z6Q4_ADIRI</name>
<sequence>MKYFIIAIVLLSCSCKNSTVKANTASPDDSKGSKASIQPRILIAKKPEVVAVKTSANDASTKEKVADNGTKPENKTELCKRMMCPMIYCPNSLPPIPSEGICCPRCISDKNCNTSTCPQIKCATQLIPANITAGECCDRCAPPTTSTKKTKMTSVTKKPRGTGAPKKPSSSSEEKTDQRDSHSSEDDVQPHRCKLGHHESKPKKQYSRLIRLLTKTLIHLRRAQSNRRFHESSESHEH</sequence>
<feature type="compositionally biased region" description="Basic and acidic residues" evidence="1">
    <location>
        <begin position="172"/>
        <end position="190"/>
    </location>
</feature>
<reference evidence="3" key="1">
    <citation type="submission" date="2021-02" db="EMBL/GenBank/DDBJ databases">
        <authorList>
            <person name="Nowell W R."/>
        </authorList>
    </citation>
    <scope>NUCLEOTIDE SEQUENCE</scope>
</reference>
<organism evidence="3 4">
    <name type="scientific">Adineta ricciae</name>
    <name type="common">Rotifer</name>
    <dbReference type="NCBI Taxonomy" id="249248"/>
    <lineage>
        <taxon>Eukaryota</taxon>
        <taxon>Metazoa</taxon>
        <taxon>Spiralia</taxon>
        <taxon>Gnathifera</taxon>
        <taxon>Rotifera</taxon>
        <taxon>Eurotatoria</taxon>
        <taxon>Bdelloidea</taxon>
        <taxon>Adinetida</taxon>
        <taxon>Adinetidae</taxon>
        <taxon>Adineta</taxon>
    </lineage>
</organism>
<keyword evidence="2" id="KW-0732">Signal</keyword>
<evidence type="ECO:0000256" key="2">
    <source>
        <dbReference type="SAM" id="SignalP"/>
    </source>
</evidence>
<evidence type="ECO:0000313" key="3">
    <source>
        <dbReference type="EMBL" id="CAF0895502.1"/>
    </source>
</evidence>
<proteinExistence type="predicted"/>
<evidence type="ECO:0000256" key="1">
    <source>
        <dbReference type="SAM" id="MobiDB-lite"/>
    </source>
</evidence>
<feature type="compositionally biased region" description="Basic residues" evidence="1">
    <location>
        <begin position="191"/>
        <end position="206"/>
    </location>
</feature>
<feature type="compositionally biased region" description="Low complexity" evidence="1">
    <location>
        <begin position="144"/>
        <end position="156"/>
    </location>
</feature>
<comment type="caution">
    <text evidence="3">The sequence shown here is derived from an EMBL/GenBank/DDBJ whole genome shotgun (WGS) entry which is preliminary data.</text>
</comment>
<dbReference type="AlphaFoldDB" id="A0A813Z6Q4"/>
<keyword evidence="4" id="KW-1185">Reference proteome</keyword>
<dbReference type="EMBL" id="CAJNOR010000375">
    <property type="protein sequence ID" value="CAF0895502.1"/>
    <property type="molecule type" value="Genomic_DNA"/>
</dbReference>
<dbReference type="Proteomes" id="UP000663828">
    <property type="component" value="Unassembled WGS sequence"/>
</dbReference>
<dbReference type="PROSITE" id="PS51257">
    <property type="entry name" value="PROKAR_LIPOPROTEIN"/>
    <property type="match status" value="1"/>
</dbReference>
<accession>A0A813Z6Q4</accession>
<feature type="chain" id="PRO_5032633265" evidence="2">
    <location>
        <begin position="23"/>
        <end position="238"/>
    </location>
</feature>
<feature type="region of interest" description="Disordered" evidence="1">
    <location>
        <begin position="144"/>
        <end position="208"/>
    </location>
</feature>
<gene>
    <name evidence="3" type="ORF">XAT740_LOCUS7742</name>
</gene>
<evidence type="ECO:0000313" key="4">
    <source>
        <dbReference type="Proteomes" id="UP000663828"/>
    </source>
</evidence>
<protein>
    <submittedName>
        <fullName evidence="3">Uncharacterized protein</fullName>
    </submittedName>
</protein>